<dbReference type="Proteomes" id="UP001238179">
    <property type="component" value="Chromosome"/>
</dbReference>
<dbReference type="KEGG" id="msil:METEAL_05890"/>
<protein>
    <submittedName>
        <fullName evidence="1">Uncharacterized protein</fullName>
    </submittedName>
</protein>
<sequence length="256" mass="28988">MDFPGFPKPKVSERYVWISNGKKINKKPIISMQGNAKIPGTVITFPPEIESFSEFEVIDEDAIFLWGINWQKKDGNQYIYDASIKTFSALFNPTSNKLVKVIKELESKDVPDFYEAIKRLKVIALKNKQFFIFAEIYTGRTLIYDTDRKTIKTVELLRNEELRTGSEAVNNGPAIGWISPVGDEELLISCRVYLPGKEGSKAKGTWIDTFKTFDLSSNSLSQDLMNYRGFIPNLERPLIGFRGGVASLEDVIALAR</sequence>
<evidence type="ECO:0000313" key="1">
    <source>
        <dbReference type="EMBL" id="BDU71415.1"/>
    </source>
</evidence>
<name>A0AA48GNS9_9BACT</name>
<keyword evidence="2" id="KW-1185">Reference proteome</keyword>
<evidence type="ECO:0000313" key="2">
    <source>
        <dbReference type="Proteomes" id="UP001238179"/>
    </source>
</evidence>
<reference evidence="2" key="1">
    <citation type="journal article" date="2023" name="Int. J. Syst. Evol. Microbiol.">
        <title>Mesoterricola silvestris gen. nov., sp. nov., Mesoterricola sediminis sp. nov., Geothrix oryzae sp. nov., Geothrix edaphica sp. nov., Geothrix rubra sp. nov., and Geothrix limicola sp. nov., six novel members of Acidobacteriota isolated from soils.</title>
        <authorList>
            <person name="Itoh H."/>
            <person name="Sugisawa Y."/>
            <person name="Mise K."/>
            <person name="Xu Z."/>
            <person name="Kuniyasu M."/>
            <person name="Ushijima N."/>
            <person name="Kawano K."/>
            <person name="Kobayashi E."/>
            <person name="Shiratori Y."/>
            <person name="Masuda Y."/>
            <person name="Senoo K."/>
        </authorList>
    </citation>
    <scope>NUCLEOTIDE SEQUENCE [LARGE SCALE GENOMIC DNA]</scope>
    <source>
        <strain evidence="2">W79</strain>
    </source>
</reference>
<gene>
    <name evidence="1" type="ORF">METEAL_05890</name>
</gene>
<organism evidence="1 2">
    <name type="scientific">Mesoterricola silvestris</name>
    <dbReference type="NCBI Taxonomy" id="2927979"/>
    <lineage>
        <taxon>Bacteria</taxon>
        <taxon>Pseudomonadati</taxon>
        <taxon>Acidobacteriota</taxon>
        <taxon>Holophagae</taxon>
        <taxon>Holophagales</taxon>
        <taxon>Holophagaceae</taxon>
        <taxon>Mesoterricola</taxon>
    </lineage>
</organism>
<proteinExistence type="predicted"/>
<dbReference type="EMBL" id="AP027080">
    <property type="protein sequence ID" value="BDU71415.1"/>
    <property type="molecule type" value="Genomic_DNA"/>
</dbReference>
<dbReference type="AlphaFoldDB" id="A0AA48GNS9"/>
<accession>A0AA48GNS9</accession>